<organism evidence="13 14">
    <name type="scientific">Yarrowia lipolytica</name>
    <name type="common">Candida lipolytica</name>
    <dbReference type="NCBI Taxonomy" id="4952"/>
    <lineage>
        <taxon>Eukaryota</taxon>
        <taxon>Fungi</taxon>
        <taxon>Dikarya</taxon>
        <taxon>Ascomycota</taxon>
        <taxon>Saccharomycotina</taxon>
        <taxon>Dipodascomycetes</taxon>
        <taxon>Dipodascales</taxon>
        <taxon>Dipodascales incertae sedis</taxon>
        <taxon>Yarrowia</taxon>
    </lineage>
</organism>
<evidence type="ECO:0000256" key="2">
    <source>
        <dbReference type="ARBA" id="ARBA00004496"/>
    </source>
</evidence>
<dbReference type="GO" id="GO:0005634">
    <property type="term" value="C:nucleus"/>
    <property type="evidence" value="ECO:0007669"/>
    <property type="project" value="UniProtKB-SubCell"/>
</dbReference>
<evidence type="ECO:0000313" key="14">
    <source>
        <dbReference type="Proteomes" id="UP000256601"/>
    </source>
</evidence>
<dbReference type="OMA" id="ETNVGPY"/>
<evidence type="ECO:0000256" key="11">
    <source>
        <dbReference type="ARBA" id="ARBA00049524"/>
    </source>
</evidence>
<evidence type="ECO:0000256" key="4">
    <source>
        <dbReference type="ARBA" id="ARBA00012950"/>
    </source>
</evidence>
<dbReference type="CDD" id="cd04301">
    <property type="entry name" value="NAT_SF"/>
    <property type="match status" value="1"/>
</dbReference>
<dbReference type="VEuPathDB" id="FungiDB:YALI0_B00638g"/>
<evidence type="ECO:0000256" key="10">
    <source>
        <dbReference type="ARBA" id="ARBA00047821"/>
    </source>
</evidence>
<evidence type="ECO:0000313" key="13">
    <source>
        <dbReference type="EMBL" id="RDW24862.1"/>
    </source>
</evidence>
<evidence type="ECO:0000256" key="5">
    <source>
        <dbReference type="ARBA" id="ARBA00015043"/>
    </source>
</evidence>
<feature type="domain" description="N-acetyltransferase" evidence="12">
    <location>
        <begin position="1"/>
        <end position="150"/>
    </location>
</feature>
<dbReference type="AlphaFoldDB" id="A0A371C3Z5"/>
<dbReference type="GO" id="GO:0005737">
    <property type="term" value="C:cytoplasm"/>
    <property type="evidence" value="ECO:0007669"/>
    <property type="project" value="UniProtKB-SubCell"/>
</dbReference>
<evidence type="ECO:0000256" key="1">
    <source>
        <dbReference type="ARBA" id="ARBA00004123"/>
    </source>
</evidence>
<keyword evidence="6" id="KW-0963">Cytoplasm</keyword>
<dbReference type="PROSITE" id="PS51186">
    <property type="entry name" value="GNAT"/>
    <property type="match status" value="1"/>
</dbReference>
<accession>A0A371C3Z5</accession>
<sequence length="154" mass="17952">MKISPEPYTADLYKLVRKNMKGMYEGSGMGWNRVDKIDEMEDEELAYHVARENGEMLGFVSFMHTVEDDVEVVYLYELQVAKGRQGHGVGKELMRVVIDEARACGRPIMLTVFLMNERAIGFYRRYGFERVGRGPQEGKRVRGWMQMRRDTRSD</sequence>
<comment type="similarity">
    <text evidence="3">Belongs to the acetyltransferase family. NAA40 subfamily.</text>
</comment>
<dbReference type="InterPro" id="IPR039949">
    <property type="entry name" value="NAA40"/>
</dbReference>
<comment type="catalytic activity">
    <reaction evidence="10">
        <text>N-terminal L-seryl-[histone H2A] + acetyl-CoA = N-terminal N(alpha)-acetyl-L-seryl-[histone H2A] + CoA + H(+)</text>
        <dbReference type="Rhea" id="RHEA:50600"/>
        <dbReference type="Rhea" id="RHEA-COMP:12742"/>
        <dbReference type="Rhea" id="RHEA-COMP:12744"/>
        <dbReference type="ChEBI" id="CHEBI:15378"/>
        <dbReference type="ChEBI" id="CHEBI:57287"/>
        <dbReference type="ChEBI" id="CHEBI:57288"/>
        <dbReference type="ChEBI" id="CHEBI:64738"/>
        <dbReference type="ChEBI" id="CHEBI:83690"/>
        <dbReference type="EC" id="2.3.1.257"/>
    </reaction>
</comment>
<keyword evidence="8" id="KW-0539">Nucleus</keyword>
<evidence type="ECO:0000256" key="9">
    <source>
        <dbReference type="ARBA" id="ARBA00023315"/>
    </source>
</evidence>
<dbReference type="SUPFAM" id="SSF55729">
    <property type="entry name" value="Acyl-CoA N-acyltransferases (Nat)"/>
    <property type="match status" value="1"/>
</dbReference>
<dbReference type="InterPro" id="IPR016181">
    <property type="entry name" value="Acyl_CoA_acyltransferase"/>
</dbReference>
<dbReference type="Proteomes" id="UP000256601">
    <property type="component" value="Unassembled WGS sequence"/>
</dbReference>
<evidence type="ECO:0000256" key="3">
    <source>
        <dbReference type="ARBA" id="ARBA00008870"/>
    </source>
</evidence>
<name>A0A371C3Z5_YARLL</name>
<dbReference type="EMBL" id="KZ859018">
    <property type="protein sequence ID" value="RDW24862.1"/>
    <property type="molecule type" value="Genomic_DNA"/>
</dbReference>
<evidence type="ECO:0000256" key="7">
    <source>
        <dbReference type="ARBA" id="ARBA00022679"/>
    </source>
</evidence>
<dbReference type="PANTHER" id="PTHR20531">
    <property type="entry name" value="N-ALPHA-ACETYLTRANSFERASE 40"/>
    <property type="match status" value="1"/>
</dbReference>
<dbReference type="GO" id="GO:0010485">
    <property type="term" value="F:histone H4 acetyltransferase activity"/>
    <property type="evidence" value="ECO:0007669"/>
    <property type="project" value="InterPro"/>
</dbReference>
<dbReference type="InterPro" id="IPR000182">
    <property type="entry name" value="GNAT_dom"/>
</dbReference>
<protein>
    <recommendedName>
        <fullName evidence="5">N-alpha-acetyltransferase 40</fullName>
        <ecNumber evidence="4">2.3.1.257</ecNumber>
    </recommendedName>
</protein>
<evidence type="ECO:0000256" key="8">
    <source>
        <dbReference type="ARBA" id="ARBA00023242"/>
    </source>
</evidence>
<evidence type="ECO:0000256" key="6">
    <source>
        <dbReference type="ARBA" id="ARBA00022490"/>
    </source>
</evidence>
<keyword evidence="7 13" id="KW-0808">Transferase</keyword>
<comment type="catalytic activity">
    <reaction evidence="11">
        <text>N-terminal L-seryl-[histone H4] + acetyl-CoA = N-terminal N(alpha)-acetyl-L-seryl-[histone H4] + CoA + H(+)</text>
        <dbReference type="Rhea" id="RHEA:50596"/>
        <dbReference type="Rhea" id="RHEA-COMP:12740"/>
        <dbReference type="Rhea" id="RHEA-COMP:12743"/>
        <dbReference type="ChEBI" id="CHEBI:15378"/>
        <dbReference type="ChEBI" id="CHEBI:57287"/>
        <dbReference type="ChEBI" id="CHEBI:57288"/>
        <dbReference type="ChEBI" id="CHEBI:64738"/>
        <dbReference type="ChEBI" id="CHEBI:83690"/>
        <dbReference type="EC" id="2.3.1.257"/>
    </reaction>
</comment>
<gene>
    <name evidence="13" type="ORF">B0I71DRAFT_46416</name>
</gene>
<dbReference type="PANTHER" id="PTHR20531:SF1">
    <property type="entry name" value="N-ALPHA-ACETYLTRANSFERASE 40"/>
    <property type="match status" value="1"/>
</dbReference>
<reference evidence="13 14" key="1">
    <citation type="submission" date="2018-07" db="EMBL/GenBank/DDBJ databases">
        <title>Draft Genome Assemblies for Five Robust Yarrowia lipolytica Strains Exhibiting High Lipid Production and Pentose Sugar Utilization and Sugar Alcohol Secretion from Undetoxified Lignocellulosic Biomass Hydrolysates.</title>
        <authorList>
            <consortium name="DOE Joint Genome Institute"/>
            <person name="Walker C."/>
            <person name="Ryu S."/>
            <person name="Na H."/>
            <person name="Zane M."/>
            <person name="LaButti K."/>
            <person name="Lipzen A."/>
            <person name="Haridas S."/>
            <person name="Barry K."/>
            <person name="Grigoriev I.V."/>
            <person name="Quarterman J."/>
            <person name="Slininger P."/>
            <person name="Dien B."/>
            <person name="Trinh C.T."/>
        </authorList>
    </citation>
    <scope>NUCLEOTIDE SEQUENCE [LARGE SCALE GENOMIC DNA]</scope>
    <source>
        <strain evidence="13 14">YB392</strain>
    </source>
</reference>
<dbReference type="Gene3D" id="3.40.630.30">
    <property type="match status" value="1"/>
</dbReference>
<keyword evidence="9 13" id="KW-0012">Acyltransferase</keyword>
<dbReference type="GO" id="GO:0043998">
    <property type="term" value="F:histone H2A acetyltransferase activity"/>
    <property type="evidence" value="ECO:0007669"/>
    <property type="project" value="InterPro"/>
</dbReference>
<dbReference type="Pfam" id="PF00583">
    <property type="entry name" value="Acetyltransf_1"/>
    <property type="match status" value="1"/>
</dbReference>
<dbReference type="VEuPathDB" id="FungiDB:YALI1_B01325g"/>
<comment type="subcellular location">
    <subcellularLocation>
        <location evidence="2">Cytoplasm</location>
    </subcellularLocation>
    <subcellularLocation>
        <location evidence="1">Nucleus</location>
    </subcellularLocation>
</comment>
<dbReference type="EC" id="2.3.1.257" evidence="4"/>
<evidence type="ECO:0000259" key="12">
    <source>
        <dbReference type="PROSITE" id="PS51186"/>
    </source>
</evidence>
<dbReference type="GO" id="GO:1990189">
    <property type="term" value="F:protein N-terminal-serine acetyltransferase activity"/>
    <property type="evidence" value="ECO:0007669"/>
    <property type="project" value="UniProtKB-EC"/>
</dbReference>
<proteinExistence type="inferred from homology"/>